<proteinExistence type="predicted"/>
<dbReference type="Proteomes" id="UP000257323">
    <property type="component" value="Unassembled WGS sequence"/>
</dbReference>
<evidence type="ECO:0000313" key="2">
    <source>
        <dbReference type="Proteomes" id="UP000257323"/>
    </source>
</evidence>
<gene>
    <name evidence="1" type="ORF">OP8BY_2238</name>
</gene>
<protein>
    <recommendedName>
        <fullName evidence="3">Outer membrane protein beta-barrel domain-containing protein</fullName>
    </recommendedName>
</protein>
<dbReference type="AlphaFoldDB" id="A0A3E2BM65"/>
<comment type="caution">
    <text evidence="1">The sequence shown here is derived from an EMBL/GenBank/DDBJ whole genome shotgun (WGS) entry which is preliminary data.</text>
</comment>
<name>A0A3E2BM65_9BACT</name>
<evidence type="ECO:0008006" key="3">
    <source>
        <dbReference type="Google" id="ProtNLM"/>
    </source>
</evidence>
<accession>A0A3E2BM65</accession>
<reference evidence="1 2" key="1">
    <citation type="submission" date="2018-08" db="EMBL/GenBank/DDBJ databases">
        <title>Genome analysis of the thermophilic bacterium of the candidate phylum Aminicenantes from deep subsurface aquifer revealed its physiology and ecological role.</title>
        <authorList>
            <person name="Kadnikov V.V."/>
            <person name="Mardanov A.V."/>
            <person name="Beletsky A.V."/>
            <person name="Karnachuk O.V."/>
            <person name="Ravin N.V."/>
        </authorList>
    </citation>
    <scope>NUCLEOTIDE SEQUENCE [LARGE SCALE GENOMIC DNA]</scope>
    <source>
        <strain evidence="1">BY38</strain>
    </source>
</reference>
<dbReference type="EMBL" id="QUAH01000006">
    <property type="protein sequence ID" value="RFT15840.1"/>
    <property type="molecule type" value="Genomic_DNA"/>
</dbReference>
<organism evidence="1 2">
    <name type="scientific">Candidatus Saccharicenans subterraneus</name>
    <dbReference type="NCBI Taxonomy" id="2508984"/>
    <lineage>
        <taxon>Bacteria</taxon>
        <taxon>Candidatus Aminicenantota</taxon>
        <taxon>Candidatus Aminicenantia</taxon>
        <taxon>Candidatus Aminicenantales</taxon>
        <taxon>Candidatus Saccharicenantaceae</taxon>
        <taxon>Candidatus Saccharicenans</taxon>
    </lineage>
</organism>
<evidence type="ECO:0000313" key="1">
    <source>
        <dbReference type="EMBL" id="RFT15840.1"/>
    </source>
</evidence>
<sequence length="160" mass="17430">MITSSQIVDIFTNVLLITITIGQASKVDNKYPGAIVLNYKYSGRSRLAFGFTLAIDRASGNLAMADNPVGTYSENYYTGAVELDYRFINRKNFCLYSGLGLGLTIRRGEYRYSDTETSSNALPAVNVTLLGFRVGDKIALFGELGGGYKGILHGGVRFSL</sequence>